<dbReference type="InParanoid" id="A0A1J7IQ52"/>
<dbReference type="EMBL" id="KV875107">
    <property type="protein sequence ID" value="OIW23241.1"/>
    <property type="molecule type" value="Genomic_DNA"/>
</dbReference>
<accession>A0A1J7IQ52</accession>
<gene>
    <name evidence="1" type="ORF">CONLIGDRAFT_686678</name>
</gene>
<sequence length="155" mass="17325">MTGGDKPLWCGKEQDGNALTPLGREACRLVEDLLPEFVEGSRHRESDVEDFVSRQAIHQAAELWGSEMEIGCLGLEMLAHALELAKFLRLLAMEKDWKYDGRKSGMFDVDGCRLRVKIAKCRSPLDKGVSTKRDMIVPVAPFVLQSGKTLVRQHG</sequence>
<evidence type="ECO:0000313" key="2">
    <source>
        <dbReference type="Proteomes" id="UP000182658"/>
    </source>
</evidence>
<evidence type="ECO:0000313" key="1">
    <source>
        <dbReference type="EMBL" id="OIW23241.1"/>
    </source>
</evidence>
<reference evidence="1 2" key="1">
    <citation type="submission" date="2016-10" db="EMBL/GenBank/DDBJ databases">
        <title>Draft genome sequence of Coniochaeta ligniaria NRRL30616, a lignocellulolytic fungus for bioabatement of inhibitors in plant biomass hydrolysates.</title>
        <authorList>
            <consortium name="DOE Joint Genome Institute"/>
            <person name="Jimenez D.J."/>
            <person name="Hector R.E."/>
            <person name="Riley R."/>
            <person name="Sun H."/>
            <person name="Grigoriev I.V."/>
            <person name="Van Elsas J.D."/>
            <person name="Nichols N.N."/>
        </authorList>
    </citation>
    <scope>NUCLEOTIDE SEQUENCE [LARGE SCALE GENOMIC DNA]</scope>
    <source>
        <strain evidence="1 2">NRRL 30616</strain>
    </source>
</reference>
<keyword evidence="2" id="KW-1185">Reference proteome</keyword>
<proteinExistence type="predicted"/>
<dbReference type="Proteomes" id="UP000182658">
    <property type="component" value="Unassembled WGS sequence"/>
</dbReference>
<organism evidence="1 2">
    <name type="scientific">Coniochaeta ligniaria NRRL 30616</name>
    <dbReference type="NCBI Taxonomy" id="1408157"/>
    <lineage>
        <taxon>Eukaryota</taxon>
        <taxon>Fungi</taxon>
        <taxon>Dikarya</taxon>
        <taxon>Ascomycota</taxon>
        <taxon>Pezizomycotina</taxon>
        <taxon>Sordariomycetes</taxon>
        <taxon>Sordariomycetidae</taxon>
        <taxon>Coniochaetales</taxon>
        <taxon>Coniochaetaceae</taxon>
        <taxon>Coniochaeta</taxon>
    </lineage>
</organism>
<protein>
    <submittedName>
        <fullName evidence="1">Uncharacterized protein</fullName>
    </submittedName>
</protein>
<dbReference type="AlphaFoldDB" id="A0A1J7IQ52"/>
<name>A0A1J7IQ52_9PEZI</name>